<reference evidence="7 8" key="1">
    <citation type="submission" date="2018-06" db="EMBL/GenBank/DDBJ databases">
        <authorList>
            <consortium name="Pathogen Informatics"/>
            <person name="Doyle S."/>
        </authorList>
    </citation>
    <scope>NUCLEOTIDE SEQUENCE [LARGE SCALE GENOMIC DNA]</scope>
    <source>
        <strain evidence="7 8">NCTC12722</strain>
    </source>
</reference>
<keyword evidence="5" id="KW-0804">Transcription</keyword>
<dbReference type="EMBL" id="UIGB01000001">
    <property type="protein sequence ID" value="SUU83826.1"/>
    <property type="molecule type" value="Genomic_DNA"/>
</dbReference>
<dbReference type="InterPro" id="IPR005119">
    <property type="entry name" value="LysR_subst-bd"/>
</dbReference>
<dbReference type="Pfam" id="PF00126">
    <property type="entry name" value="HTH_1"/>
    <property type="match status" value="1"/>
</dbReference>
<evidence type="ECO:0000256" key="1">
    <source>
        <dbReference type="ARBA" id="ARBA00003502"/>
    </source>
</evidence>
<dbReference type="PANTHER" id="PTHR30537:SF79">
    <property type="entry name" value="TRANSCRIPTIONAL REGULATOR-RELATED"/>
    <property type="match status" value="1"/>
</dbReference>
<dbReference type="Proteomes" id="UP000254343">
    <property type="component" value="Unassembled WGS sequence"/>
</dbReference>
<dbReference type="InterPro" id="IPR058163">
    <property type="entry name" value="LysR-type_TF_proteobact-type"/>
</dbReference>
<dbReference type="Gene3D" id="1.10.10.10">
    <property type="entry name" value="Winged helix-like DNA-binding domain superfamily/Winged helix DNA-binding domain"/>
    <property type="match status" value="1"/>
</dbReference>
<dbReference type="InterPro" id="IPR000847">
    <property type="entry name" value="LysR_HTH_N"/>
</dbReference>
<dbReference type="OrthoDB" id="8339333at2"/>
<feature type="domain" description="HTH lysR-type" evidence="6">
    <location>
        <begin position="6"/>
        <end position="63"/>
    </location>
</feature>
<dbReference type="Pfam" id="PF03466">
    <property type="entry name" value="LysR_substrate"/>
    <property type="match status" value="1"/>
</dbReference>
<protein>
    <submittedName>
        <fullName evidence="7">Gcv operon activator</fullName>
    </submittedName>
</protein>
<dbReference type="SUPFAM" id="SSF53850">
    <property type="entry name" value="Periplasmic binding protein-like II"/>
    <property type="match status" value="1"/>
</dbReference>
<dbReference type="SUPFAM" id="SSF46785">
    <property type="entry name" value="Winged helix' DNA-binding domain"/>
    <property type="match status" value="1"/>
</dbReference>
<keyword evidence="3" id="KW-0805">Transcription regulation</keyword>
<evidence type="ECO:0000313" key="8">
    <source>
        <dbReference type="Proteomes" id="UP000254343"/>
    </source>
</evidence>
<dbReference type="AlphaFoldDB" id="A0A380W4N5"/>
<evidence type="ECO:0000256" key="3">
    <source>
        <dbReference type="ARBA" id="ARBA00023015"/>
    </source>
</evidence>
<dbReference type="CDD" id="cd08432">
    <property type="entry name" value="PBP2_GcdR_TrpI_HvrB_AmpR_like"/>
    <property type="match status" value="1"/>
</dbReference>
<dbReference type="PANTHER" id="PTHR30537">
    <property type="entry name" value="HTH-TYPE TRANSCRIPTIONAL REGULATOR"/>
    <property type="match status" value="1"/>
</dbReference>
<dbReference type="InterPro" id="IPR036390">
    <property type="entry name" value="WH_DNA-bd_sf"/>
</dbReference>
<dbReference type="Gene3D" id="3.40.190.10">
    <property type="entry name" value="Periplasmic binding protein-like II"/>
    <property type="match status" value="2"/>
</dbReference>
<dbReference type="GO" id="GO:0006351">
    <property type="term" value="P:DNA-templated transcription"/>
    <property type="evidence" value="ECO:0007669"/>
    <property type="project" value="TreeGrafter"/>
</dbReference>
<comment type="similarity">
    <text evidence="2">Belongs to the LysR transcriptional regulatory family.</text>
</comment>
<proteinExistence type="inferred from homology"/>
<sequence length="290" mass="31986">MVKRAPPLHVLFAFEAVAPLSSFSKAAEELSVTRSAVSHRIQMLEEMLGSPVFDRTQRSLMPTPTGAAYLIAVRRALAALNDVAAQVGETSRKKRIALTMPPTIARMIVLPRLRSFLDQYPDVEVSIELSMSQLDYKVGDTDLDIRFGTGNHAGMESRCLLGEPIFVVASPRYAEENGLREPKDLARAQFLRSKLEIWRPWFVAAGLDWDEPRAGHRFEDLSLLYQAAASGLGVALARASLAKPLLDAGALVSLFDVTAASPYAYYLVYHQAVVERLEVASLLEHLLEGH</sequence>
<evidence type="ECO:0000259" key="6">
    <source>
        <dbReference type="PROSITE" id="PS50931"/>
    </source>
</evidence>
<dbReference type="InterPro" id="IPR036388">
    <property type="entry name" value="WH-like_DNA-bd_sf"/>
</dbReference>
<dbReference type="PRINTS" id="PR00039">
    <property type="entry name" value="HTHLYSR"/>
</dbReference>
<evidence type="ECO:0000256" key="4">
    <source>
        <dbReference type="ARBA" id="ARBA00023125"/>
    </source>
</evidence>
<dbReference type="PROSITE" id="PS50931">
    <property type="entry name" value="HTH_LYSR"/>
    <property type="match status" value="1"/>
</dbReference>
<dbReference type="RefSeq" id="WP_002718605.1">
    <property type="nucleotide sequence ID" value="NZ_UFSI01000001.1"/>
</dbReference>
<dbReference type="GO" id="GO:0043565">
    <property type="term" value="F:sequence-specific DNA binding"/>
    <property type="evidence" value="ECO:0007669"/>
    <property type="project" value="TreeGrafter"/>
</dbReference>
<evidence type="ECO:0000313" key="7">
    <source>
        <dbReference type="EMBL" id="SUU83826.1"/>
    </source>
</evidence>
<dbReference type="GO" id="GO:0003700">
    <property type="term" value="F:DNA-binding transcription factor activity"/>
    <property type="evidence" value="ECO:0007669"/>
    <property type="project" value="InterPro"/>
</dbReference>
<comment type="function">
    <text evidence="1">NodD regulates the expression of the nodABCFE genes which encode other nodulation proteins. NodD is also a negative regulator of its own expression. Binds flavonoids as inducers.</text>
</comment>
<keyword evidence="4" id="KW-0238">DNA-binding</keyword>
<accession>A0A380W4N5</accession>
<gene>
    <name evidence="7" type="primary">gcvA_1</name>
    <name evidence="7" type="ORF">NCTC12722_01005</name>
</gene>
<name>A0A380W4N5_AFIFE</name>
<evidence type="ECO:0000256" key="5">
    <source>
        <dbReference type="ARBA" id="ARBA00023163"/>
    </source>
</evidence>
<evidence type="ECO:0000256" key="2">
    <source>
        <dbReference type="ARBA" id="ARBA00009437"/>
    </source>
</evidence>
<organism evidence="7 8">
    <name type="scientific">Afipia felis</name>
    <name type="common">Cat scratch disease bacillus</name>
    <dbReference type="NCBI Taxonomy" id="1035"/>
    <lineage>
        <taxon>Bacteria</taxon>
        <taxon>Pseudomonadati</taxon>
        <taxon>Pseudomonadota</taxon>
        <taxon>Alphaproteobacteria</taxon>
        <taxon>Hyphomicrobiales</taxon>
        <taxon>Nitrobacteraceae</taxon>
        <taxon>Afipia</taxon>
    </lineage>
</organism>